<evidence type="ECO:0000313" key="7">
    <source>
        <dbReference type="Proteomes" id="UP000663845"/>
    </source>
</evidence>
<dbReference type="InterPro" id="IPR001841">
    <property type="entry name" value="Znf_RING"/>
</dbReference>
<keyword evidence="3" id="KW-0862">Zinc</keyword>
<feature type="domain" description="RING-type" evidence="5">
    <location>
        <begin position="341"/>
        <end position="379"/>
    </location>
</feature>
<dbReference type="AlphaFoldDB" id="A0A815TN39"/>
<proteinExistence type="predicted"/>
<dbReference type="SMART" id="SM00396">
    <property type="entry name" value="ZnF_UBR1"/>
    <property type="match status" value="1"/>
</dbReference>
<dbReference type="PROSITE" id="PS50089">
    <property type="entry name" value="ZF_RING_2"/>
    <property type="match status" value="1"/>
</dbReference>
<dbReference type="PROSITE" id="PS00518">
    <property type="entry name" value="ZF_RING_1"/>
    <property type="match status" value="1"/>
</dbReference>
<evidence type="ECO:0000256" key="1">
    <source>
        <dbReference type="ARBA" id="ARBA00022723"/>
    </source>
</evidence>
<dbReference type="EMBL" id="CAJNOG010002509">
    <property type="protein sequence ID" value="CAF1507937.1"/>
    <property type="molecule type" value="Genomic_DNA"/>
</dbReference>
<evidence type="ECO:0000256" key="2">
    <source>
        <dbReference type="ARBA" id="ARBA00022771"/>
    </source>
</evidence>
<keyword evidence="1" id="KW-0479">Metal-binding</keyword>
<evidence type="ECO:0000256" key="3">
    <source>
        <dbReference type="ARBA" id="ARBA00022833"/>
    </source>
</evidence>
<protein>
    <recommendedName>
        <fullName evidence="5">RING-type domain-containing protein</fullName>
    </recommendedName>
</protein>
<dbReference type="InterPro" id="IPR003126">
    <property type="entry name" value="Znf_UBR"/>
</dbReference>
<dbReference type="Gene3D" id="3.30.40.10">
    <property type="entry name" value="Zinc/RING finger domain, C3HC4 (zinc finger)"/>
    <property type="match status" value="1"/>
</dbReference>
<gene>
    <name evidence="6" type="ORF">JYZ213_LOCUS43866</name>
</gene>
<reference evidence="6" key="1">
    <citation type="submission" date="2021-02" db="EMBL/GenBank/DDBJ databases">
        <authorList>
            <person name="Nowell W R."/>
        </authorList>
    </citation>
    <scope>NUCLEOTIDE SEQUENCE</scope>
</reference>
<comment type="caution">
    <text evidence="6">The sequence shown here is derived from an EMBL/GenBank/DDBJ whole genome shotgun (WGS) entry which is preliminary data.</text>
</comment>
<organism evidence="6 7">
    <name type="scientific">Adineta steineri</name>
    <dbReference type="NCBI Taxonomy" id="433720"/>
    <lineage>
        <taxon>Eukaryota</taxon>
        <taxon>Metazoa</taxon>
        <taxon>Spiralia</taxon>
        <taxon>Gnathifera</taxon>
        <taxon>Rotifera</taxon>
        <taxon>Eurotatoria</taxon>
        <taxon>Bdelloidea</taxon>
        <taxon>Adinetida</taxon>
        <taxon>Adinetidae</taxon>
        <taxon>Adineta</taxon>
    </lineage>
</organism>
<sequence>ASHRCPLCNKGLQQEDVQRDAQYNSLLETIDKAIQDAESQKAKSFANQIVNQIGDNSVRTILEELFRDTLVTSLANHLTSENDMRSRYKRKKADIEQTFNRAIVELQEKKLPKEQYKRELEEKTDQFRQEINGLDEEIRNVQILFIEAYKNHLIEHVSNFGAVSTQVRVTLWKDDHLYMNKDGQYLLKLMRPEDQMTVLLSALDELLTLKSDKISKLGDVVFFTCINPFNDLSEQAVIRQLRRMDTDDVDDNNNDLLTVSRNCRPILEHKLLRGTLVVIHGDILLESEVPKQCFIQTYNENPNQEHLVDYFECKQCVRNGQPLRWICQSCASVCHKQQFNCPICLNIMKDVWVTNCFHRFCENCIKESVNASHRCPLCNKGLQQEDVQRDAQYNSLLETIDKAIQDAESQKAKSFANQIVNQIGDNSVRTILEELFRDTLVTSLANHLTSENDMRSRYKRKKADIEQTFNRAIVELQEKKLPKEQYKRELEEKTDQFRQEINGLDEEIRNVQILFIEAYKNHLIEHVSNFGAVSTQVRVTLWKDDHLYMNKDGQYLLKLMRPEDQMTVLLSALDELITLKSDKISKLGDVVFFTCINPFNDLSEQAVIRQLRRMDTDDDDDNNNDLLTVSRNCRPILEHKLLRGTLVVIHGDILLESEVPKQCFIQTYNENPNQEHLVDYFECKQCVRNGQPLRWICQSCASVCHKNHGVTPLIFKNKANGPKCDCRKKNCHIYTRN</sequence>
<accession>A0A815TN39</accession>
<keyword evidence="2 4" id="KW-0863">Zinc-finger</keyword>
<evidence type="ECO:0000256" key="4">
    <source>
        <dbReference type="PROSITE-ProRule" id="PRU00175"/>
    </source>
</evidence>
<feature type="non-terminal residue" evidence="6">
    <location>
        <position position="737"/>
    </location>
</feature>
<dbReference type="InterPro" id="IPR013083">
    <property type="entry name" value="Znf_RING/FYVE/PHD"/>
</dbReference>
<dbReference type="InterPro" id="IPR017907">
    <property type="entry name" value="Znf_RING_CS"/>
</dbReference>
<evidence type="ECO:0000313" key="6">
    <source>
        <dbReference type="EMBL" id="CAF1507937.1"/>
    </source>
</evidence>
<evidence type="ECO:0000259" key="5">
    <source>
        <dbReference type="PROSITE" id="PS50089"/>
    </source>
</evidence>
<dbReference type="SUPFAM" id="SSF57850">
    <property type="entry name" value="RING/U-box"/>
    <property type="match status" value="1"/>
</dbReference>
<dbReference type="SMART" id="SM00184">
    <property type="entry name" value="RING"/>
    <property type="match status" value="1"/>
</dbReference>
<dbReference type="Pfam" id="PF13923">
    <property type="entry name" value="zf-C3HC4_2"/>
    <property type="match status" value="1"/>
</dbReference>
<dbReference type="GO" id="GO:0008270">
    <property type="term" value="F:zinc ion binding"/>
    <property type="evidence" value="ECO:0007669"/>
    <property type="project" value="UniProtKB-KW"/>
</dbReference>
<name>A0A815TN39_9BILA</name>
<dbReference type="Proteomes" id="UP000663845">
    <property type="component" value="Unassembled WGS sequence"/>
</dbReference>
<dbReference type="PANTHER" id="PTHR23327">
    <property type="entry name" value="RING FINGER PROTEIN 127"/>
    <property type="match status" value="1"/>
</dbReference>